<keyword evidence="1" id="KW-0812">Transmembrane</keyword>
<feature type="transmembrane region" description="Helical" evidence="1">
    <location>
        <begin position="45"/>
        <end position="67"/>
    </location>
</feature>
<keyword evidence="1" id="KW-1133">Transmembrane helix</keyword>
<evidence type="ECO:0000313" key="3">
    <source>
        <dbReference type="Proteomes" id="UP000654075"/>
    </source>
</evidence>
<evidence type="ECO:0000256" key="1">
    <source>
        <dbReference type="SAM" id="Phobius"/>
    </source>
</evidence>
<dbReference type="Proteomes" id="UP000654075">
    <property type="component" value="Unassembled WGS sequence"/>
</dbReference>
<dbReference type="EMBL" id="CAJNNV010025262">
    <property type="protein sequence ID" value="CAE8613474.1"/>
    <property type="molecule type" value="Genomic_DNA"/>
</dbReference>
<comment type="caution">
    <text evidence="2">The sequence shown here is derived from an EMBL/GenBank/DDBJ whole genome shotgun (WGS) entry which is preliminary data.</text>
</comment>
<evidence type="ECO:0000313" key="2">
    <source>
        <dbReference type="EMBL" id="CAE8613474.1"/>
    </source>
</evidence>
<sequence length="135" mass="14759">MCYFPVVDQNGRWLGGRGPSLILALFHRSEWSLAWRPRAVADPGIVVLCVGCVFRVCFVGVAAVVFVSLSLTAGLFCRVLFHVVSNAMRVSQIARSRIMSPEMGLSLVIFPGVISGRLKSFYCEVVFFLGCNGVV</sequence>
<keyword evidence="1" id="KW-0472">Membrane</keyword>
<gene>
    <name evidence="2" type="ORF">PGLA1383_LOCUS31241</name>
</gene>
<accession>A0A813FL37</accession>
<proteinExistence type="predicted"/>
<protein>
    <submittedName>
        <fullName evidence="2">Uncharacterized protein</fullName>
    </submittedName>
</protein>
<reference evidence="2" key="1">
    <citation type="submission" date="2021-02" db="EMBL/GenBank/DDBJ databases">
        <authorList>
            <person name="Dougan E. K."/>
            <person name="Rhodes N."/>
            <person name="Thang M."/>
            <person name="Chan C."/>
        </authorList>
    </citation>
    <scope>NUCLEOTIDE SEQUENCE</scope>
</reference>
<name>A0A813FL37_POLGL</name>
<dbReference type="AlphaFoldDB" id="A0A813FL37"/>
<keyword evidence="3" id="KW-1185">Reference proteome</keyword>
<organism evidence="2 3">
    <name type="scientific">Polarella glacialis</name>
    <name type="common">Dinoflagellate</name>
    <dbReference type="NCBI Taxonomy" id="89957"/>
    <lineage>
        <taxon>Eukaryota</taxon>
        <taxon>Sar</taxon>
        <taxon>Alveolata</taxon>
        <taxon>Dinophyceae</taxon>
        <taxon>Suessiales</taxon>
        <taxon>Suessiaceae</taxon>
        <taxon>Polarella</taxon>
    </lineage>
</organism>